<sequence>MRIAVLLSAGRHPVSGKPTLPRTEAQAIRMAAGLGAATGLHVGPDAFPAEAALGHGLDYAAHIACAAGSDPVGPLAARIVSDAPDIVLAGRRGQGGDETGLVPYAVAARLGVPIVPDAVAMRPATDGLVEIDQALPKGVLRRLVVRTPVVVTVHPAAPPPLPFAFGKARRGSIERIAAAPTDLAAGAPPPEERPYRKRPKMMRAAGGSAADRLKAVTGEATAGGAKVLDHQTPEDAAKEVLAFLRRVGVLAPASAAGPGRRPAASEDASRHATS</sequence>
<evidence type="ECO:0000256" key="1">
    <source>
        <dbReference type="ARBA" id="ARBA00022982"/>
    </source>
</evidence>
<feature type="compositionally biased region" description="Low complexity" evidence="2">
    <location>
        <begin position="252"/>
        <end position="262"/>
    </location>
</feature>
<dbReference type="Pfam" id="PF01012">
    <property type="entry name" value="ETF"/>
    <property type="match status" value="1"/>
</dbReference>
<dbReference type="Proteomes" id="UP001181622">
    <property type="component" value="Unassembled WGS sequence"/>
</dbReference>
<protein>
    <submittedName>
        <fullName evidence="4">Electron transfer flavoprotein subunit beta</fullName>
    </submittedName>
</protein>
<feature type="compositionally biased region" description="Basic and acidic residues" evidence="2">
    <location>
        <begin position="263"/>
        <end position="274"/>
    </location>
</feature>
<evidence type="ECO:0000313" key="4">
    <source>
        <dbReference type="EMBL" id="MDR4307095.1"/>
    </source>
</evidence>
<organism evidence="4 5">
    <name type="scientific">Chelatococcus sambhunathii</name>
    <dbReference type="NCBI Taxonomy" id="363953"/>
    <lineage>
        <taxon>Bacteria</taxon>
        <taxon>Pseudomonadati</taxon>
        <taxon>Pseudomonadota</taxon>
        <taxon>Alphaproteobacteria</taxon>
        <taxon>Hyphomicrobiales</taxon>
        <taxon>Chelatococcaceae</taxon>
        <taxon>Chelatococcus</taxon>
    </lineage>
</organism>
<keyword evidence="1" id="KW-0249">Electron transport</keyword>
<feature type="domain" description="Electron transfer flavoprotein alpha/beta-subunit N-terminal" evidence="3">
    <location>
        <begin position="24"/>
        <end position="180"/>
    </location>
</feature>
<dbReference type="InterPro" id="IPR014729">
    <property type="entry name" value="Rossmann-like_a/b/a_fold"/>
</dbReference>
<evidence type="ECO:0000313" key="5">
    <source>
        <dbReference type="Proteomes" id="UP001181622"/>
    </source>
</evidence>
<dbReference type="InterPro" id="IPR014730">
    <property type="entry name" value="ETF_a/b_N"/>
</dbReference>
<name>A0ABU1DG58_9HYPH</name>
<dbReference type="RefSeq" id="WP_309391590.1">
    <property type="nucleotide sequence ID" value="NZ_JADBEO010000019.1"/>
</dbReference>
<proteinExistence type="predicted"/>
<keyword evidence="5" id="KW-1185">Reference proteome</keyword>
<dbReference type="SUPFAM" id="SSF52402">
    <property type="entry name" value="Adenine nucleotide alpha hydrolases-like"/>
    <property type="match status" value="1"/>
</dbReference>
<gene>
    <name evidence="4" type="ORF">IHQ68_10735</name>
</gene>
<accession>A0ABU1DG58</accession>
<keyword evidence="1" id="KW-0813">Transport</keyword>
<comment type="caution">
    <text evidence="4">The sequence shown here is derived from an EMBL/GenBank/DDBJ whole genome shotgun (WGS) entry which is preliminary data.</text>
</comment>
<reference evidence="4" key="1">
    <citation type="submission" date="2020-10" db="EMBL/GenBank/DDBJ databases">
        <authorList>
            <person name="Abbas A."/>
            <person name="Razzaq R."/>
            <person name="Waqas M."/>
            <person name="Abbas N."/>
            <person name="Nielsen T.K."/>
            <person name="Hansen L.H."/>
            <person name="Hussain S."/>
            <person name="Shahid M."/>
        </authorList>
    </citation>
    <scope>NUCLEOTIDE SEQUENCE</scope>
    <source>
        <strain evidence="4">S14</strain>
    </source>
</reference>
<evidence type="ECO:0000259" key="3">
    <source>
        <dbReference type="Pfam" id="PF01012"/>
    </source>
</evidence>
<dbReference type="EMBL" id="JADBEO010000019">
    <property type="protein sequence ID" value="MDR4307095.1"/>
    <property type="molecule type" value="Genomic_DNA"/>
</dbReference>
<evidence type="ECO:0000256" key="2">
    <source>
        <dbReference type="SAM" id="MobiDB-lite"/>
    </source>
</evidence>
<dbReference type="Gene3D" id="3.40.50.620">
    <property type="entry name" value="HUPs"/>
    <property type="match status" value="1"/>
</dbReference>
<feature type="region of interest" description="Disordered" evidence="2">
    <location>
        <begin position="252"/>
        <end position="274"/>
    </location>
</feature>